<dbReference type="SUPFAM" id="SSF53850">
    <property type="entry name" value="Periplasmic binding protein-like II"/>
    <property type="match status" value="1"/>
</dbReference>
<organism evidence="8 9">
    <name type="scientific">Thalassovita mangrovi</name>
    <dbReference type="NCBI Taxonomy" id="2692236"/>
    <lineage>
        <taxon>Bacteria</taxon>
        <taxon>Pseudomonadati</taxon>
        <taxon>Pseudomonadota</taxon>
        <taxon>Alphaproteobacteria</taxon>
        <taxon>Rhodobacterales</taxon>
        <taxon>Roseobacteraceae</taxon>
        <taxon>Thalassovita</taxon>
    </lineage>
</organism>
<keyword evidence="4" id="KW-0804">Transcription</keyword>
<evidence type="ECO:0000256" key="1">
    <source>
        <dbReference type="ARBA" id="ARBA00009437"/>
    </source>
</evidence>
<dbReference type="Gene3D" id="3.40.190.10">
    <property type="entry name" value="Periplasmic binding protein-like II"/>
    <property type="match status" value="2"/>
</dbReference>
<keyword evidence="3" id="KW-0238">DNA-binding</keyword>
<evidence type="ECO:0000259" key="7">
    <source>
        <dbReference type="PROSITE" id="PS50931"/>
    </source>
</evidence>
<dbReference type="InterPro" id="IPR005119">
    <property type="entry name" value="LysR_subst-bd"/>
</dbReference>
<dbReference type="PRINTS" id="PR00039">
    <property type="entry name" value="HTHLYSR"/>
</dbReference>
<keyword evidence="9" id="KW-1185">Reference proteome</keyword>
<dbReference type="CDD" id="cd08419">
    <property type="entry name" value="PBP2_CbbR_RubisCO_like"/>
    <property type="match status" value="1"/>
</dbReference>
<evidence type="ECO:0000256" key="5">
    <source>
        <dbReference type="ARBA" id="ARBA00039279"/>
    </source>
</evidence>
<proteinExistence type="inferred from homology"/>
<sequence length="316" mass="34533">MIPPTFQQMRLFEAVARHGSITRAAEEVHLTQPSVSMQVKTLEDKIGLPLTEQIGKTLHLTRAGEQVAAASRDVLARLGDMQVALEDMKREVAGPLSVAVVSTAKYFLPQLLGEFKRRHPKVEPRLQITNRATVLGRLGDNADDLYIMGQPPQGEPVIADPFLENVIVFVARPDHPLVGAKNIPLARMAQENVIRREPGSGTRQAVEKLCQAANVELATHMEFDDSDAIKQGVISGLGVAYLSLHALRLELAAGEVVVLDVEGFPLRRGWYAVHREGKRLTNAAQSFLDFLQQESGLYRSGTDANMTFAVGETGTG</sequence>
<dbReference type="GO" id="GO:0003700">
    <property type="term" value="F:DNA-binding transcription factor activity"/>
    <property type="evidence" value="ECO:0007669"/>
    <property type="project" value="InterPro"/>
</dbReference>
<comment type="similarity">
    <text evidence="1">Belongs to the LysR transcriptional regulatory family.</text>
</comment>
<evidence type="ECO:0000313" key="8">
    <source>
        <dbReference type="EMBL" id="MYM54470.1"/>
    </source>
</evidence>
<dbReference type="PANTHER" id="PTHR30126:SF5">
    <property type="entry name" value="HTH-TYPE TRANSCRIPTIONAL ACTIVATOR CMPR"/>
    <property type="match status" value="1"/>
</dbReference>
<dbReference type="GO" id="GO:0000976">
    <property type="term" value="F:transcription cis-regulatory region binding"/>
    <property type="evidence" value="ECO:0007669"/>
    <property type="project" value="TreeGrafter"/>
</dbReference>
<dbReference type="Pfam" id="PF00126">
    <property type="entry name" value="HTH_1"/>
    <property type="match status" value="1"/>
</dbReference>
<feature type="domain" description="HTH lysR-type" evidence="7">
    <location>
        <begin position="4"/>
        <end position="61"/>
    </location>
</feature>
<reference evidence="8 9" key="1">
    <citation type="submission" date="2020-01" db="EMBL/GenBank/DDBJ databases">
        <authorList>
            <person name="Chen S."/>
        </authorList>
    </citation>
    <scope>NUCLEOTIDE SEQUENCE [LARGE SCALE GENOMIC DNA]</scope>
    <source>
        <strain evidence="8 9">GS-10</strain>
    </source>
</reference>
<dbReference type="PANTHER" id="PTHR30126">
    <property type="entry name" value="HTH-TYPE TRANSCRIPTIONAL REGULATOR"/>
    <property type="match status" value="1"/>
</dbReference>
<evidence type="ECO:0000256" key="4">
    <source>
        <dbReference type="ARBA" id="ARBA00023163"/>
    </source>
</evidence>
<dbReference type="PROSITE" id="PS50931">
    <property type="entry name" value="HTH_LYSR"/>
    <property type="match status" value="1"/>
</dbReference>
<dbReference type="InterPro" id="IPR000847">
    <property type="entry name" value="LysR_HTH_N"/>
</dbReference>
<accession>A0A6L8LJ24</accession>
<dbReference type="Proteomes" id="UP000479043">
    <property type="component" value="Unassembled WGS sequence"/>
</dbReference>
<evidence type="ECO:0000256" key="3">
    <source>
        <dbReference type="ARBA" id="ARBA00023125"/>
    </source>
</evidence>
<dbReference type="Pfam" id="PF03466">
    <property type="entry name" value="LysR_substrate"/>
    <property type="match status" value="1"/>
</dbReference>
<keyword evidence="2" id="KW-0805">Transcription regulation</keyword>
<dbReference type="Gene3D" id="1.10.10.10">
    <property type="entry name" value="Winged helix-like DNA-binding domain superfamily/Winged helix DNA-binding domain"/>
    <property type="match status" value="1"/>
</dbReference>
<dbReference type="InterPro" id="IPR036388">
    <property type="entry name" value="WH-like_DNA-bd_sf"/>
</dbReference>
<dbReference type="InterPro" id="IPR036390">
    <property type="entry name" value="WH_DNA-bd_sf"/>
</dbReference>
<dbReference type="SUPFAM" id="SSF46785">
    <property type="entry name" value="Winged helix' DNA-binding domain"/>
    <property type="match status" value="1"/>
</dbReference>
<protein>
    <recommendedName>
        <fullName evidence="5">HTH-type transcriptional regulator CbbR</fullName>
    </recommendedName>
    <alternativeName>
        <fullName evidence="6">RuBisCO operon transcriptional regulator</fullName>
    </alternativeName>
</protein>
<name>A0A6L8LJ24_9RHOB</name>
<comment type="caution">
    <text evidence="8">The sequence shown here is derived from an EMBL/GenBank/DDBJ whole genome shotgun (WGS) entry which is preliminary data.</text>
</comment>
<dbReference type="AlphaFoldDB" id="A0A6L8LJ24"/>
<evidence type="ECO:0000256" key="6">
    <source>
        <dbReference type="ARBA" id="ARBA00043141"/>
    </source>
</evidence>
<evidence type="ECO:0000256" key="2">
    <source>
        <dbReference type="ARBA" id="ARBA00023015"/>
    </source>
</evidence>
<gene>
    <name evidence="8" type="ORF">GR167_04085</name>
</gene>
<dbReference type="EMBL" id="WWEN01000002">
    <property type="protein sequence ID" value="MYM54470.1"/>
    <property type="molecule type" value="Genomic_DNA"/>
</dbReference>
<evidence type="ECO:0000313" key="9">
    <source>
        <dbReference type="Proteomes" id="UP000479043"/>
    </source>
</evidence>